<name>A0A0A9ABN1_ARUDO</name>
<accession>A0A0A9ABN1</accession>
<proteinExistence type="predicted"/>
<dbReference type="EMBL" id="GBRH01251495">
    <property type="protein sequence ID" value="JAD46400.1"/>
    <property type="molecule type" value="Transcribed_RNA"/>
</dbReference>
<dbReference type="AlphaFoldDB" id="A0A0A9ABN1"/>
<reference evidence="1" key="2">
    <citation type="journal article" date="2015" name="Data Brief">
        <title>Shoot transcriptome of the giant reed, Arundo donax.</title>
        <authorList>
            <person name="Barrero R.A."/>
            <person name="Guerrero F.D."/>
            <person name="Moolhuijzen P."/>
            <person name="Goolsby J.A."/>
            <person name="Tidwell J."/>
            <person name="Bellgard S.E."/>
            <person name="Bellgard M.I."/>
        </authorList>
    </citation>
    <scope>NUCLEOTIDE SEQUENCE</scope>
    <source>
        <tissue evidence="1">Shoot tissue taken approximately 20 cm above the soil surface</tissue>
    </source>
</reference>
<sequence>MRQREEHLRHGTGEAVAPH</sequence>
<protein>
    <submittedName>
        <fullName evidence="1">Uncharacterized protein</fullName>
    </submittedName>
</protein>
<organism evidence="1">
    <name type="scientific">Arundo donax</name>
    <name type="common">Giant reed</name>
    <name type="synonym">Donax arundinaceus</name>
    <dbReference type="NCBI Taxonomy" id="35708"/>
    <lineage>
        <taxon>Eukaryota</taxon>
        <taxon>Viridiplantae</taxon>
        <taxon>Streptophyta</taxon>
        <taxon>Embryophyta</taxon>
        <taxon>Tracheophyta</taxon>
        <taxon>Spermatophyta</taxon>
        <taxon>Magnoliopsida</taxon>
        <taxon>Liliopsida</taxon>
        <taxon>Poales</taxon>
        <taxon>Poaceae</taxon>
        <taxon>PACMAD clade</taxon>
        <taxon>Arundinoideae</taxon>
        <taxon>Arundineae</taxon>
        <taxon>Arundo</taxon>
    </lineage>
</organism>
<reference evidence="1" key="1">
    <citation type="submission" date="2014-09" db="EMBL/GenBank/DDBJ databases">
        <authorList>
            <person name="Magalhaes I.L.F."/>
            <person name="Oliveira U."/>
            <person name="Santos F.R."/>
            <person name="Vidigal T.H.D.A."/>
            <person name="Brescovit A.D."/>
            <person name="Santos A.J."/>
        </authorList>
    </citation>
    <scope>NUCLEOTIDE SEQUENCE</scope>
    <source>
        <tissue evidence="1">Shoot tissue taken approximately 20 cm above the soil surface</tissue>
    </source>
</reference>
<evidence type="ECO:0000313" key="1">
    <source>
        <dbReference type="EMBL" id="JAD46400.1"/>
    </source>
</evidence>